<evidence type="ECO:0000313" key="1">
    <source>
        <dbReference type="EMBL" id="ONI23319.1"/>
    </source>
</evidence>
<organism evidence="1 2">
    <name type="scientific">Prunus persica</name>
    <name type="common">Peach</name>
    <name type="synonym">Amygdalus persica</name>
    <dbReference type="NCBI Taxonomy" id="3760"/>
    <lineage>
        <taxon>Eukaryota</taxon>
        <taxon>Viridiplantae</taxon>
        <taxon>Streptophyta</taxon>
        <taxon>Embryophyta</taxon>
        <taxon>Tracheophyta</taxon>
        <taxon>Spermatophyta</taxon>
        <taxon>Magnoliopsida</taxon>
        <taxon>eudicotyledons</taxon>
        <taxon>Gunneridae</taxon>
        <taxon>Pentapetalae</taxon>
        <taxon>rosids</taxon>
        <taxon>fabids</taxon>
        <taxon>Rosales</taxon>
        <taxon>Rosaceae</taxon>
        <taxon>Amygdaloideae</taxon>
        <taxon>Amygdaleae</taxon>
        <taxon>Prunus</taxon>
    </lineage>
</organism>
<keyword evidence="2" id="KW-1185">Reference proteome</keyword>
<gene>
    <name evidence="1" type="ORF">PRUPE_2G182200</name>
</gene>
<dbReference type="Proteomes" id="UP000006882">
    <property type="component" value="Chromosome G2"/>
</dbReference>
<evidence type="ECO:0000313" key="2">
    <source>
        <dbReference type="Proteomes" id="UP000006882"/>
    </source>
</evidence>
<protein>
    <submittedName>
        <fullName evidence="1">Uncharacterized protein</fullName>
    </submittedName>
</protein>
<proteinExistence type="predicted"/>
<name>A0A251QHP8_PRUPE</name>
<accession>A0A251QHP8</accession>
<dbReference type="Gramene" id="ONI23319">
    <property type="protein sequence ID" value="ONI23319"/>
    <property type="gene ID" value="PRUPE_2G182200"/>
</dbReference>
<dbReference type="EMBL" id="CM007652">
    <property type="protein sequence ID" value="ONI23319.1"/>
    <property type="molecule type" value="Genomic_DNA"/>
</dbReference>
<dbReference type="AlphaFoldDB" id="A0A251QHP8"/>
<sequence length="79" mass="9545">MRHPYYFFDVRLHWNKMSHKSYFLGVKELPYLPSVGLTKEYMYSYAKGILDMSPKLYSTYARRKFTLTKLNCTHTYAFV</sequence>
<reference evidence="1 2" key="1">
    <citation type="journal article" date="2013" name="Nat. Genet.">
        <title>The high-quality draft genome of peach (Prunus persica) identifies unique patterns of genetic diversity, domestication and genome evolution.</title>
        <authorList>
            <consortium name="International Peach Genome Initiative"/>
            <person name="Verde I."/>
            <person name="Abbott A.G."/>
            <person name="Scalabrin S."/>
            <person name="Jung S."/>
            <person name="Shu S."/>
            <person name="Marroni F."/>
            <person name="Zhebentyayeva T."/>
            <person name="Dettori M.T."/>
            <person name="Grimwood J."/>
            <person name="Cattonaro F."/>
            <person name="Zuccolo A."/>
            <person name="Rossini L."/>
            <person name="Jenkins J."/>
            <person name="Vendramin E."/>
            <person name="Meisel L.A."/>
            <person name="Decroocq V."/>
            <person name="Sosinski B."/>
            <person name="Prochnik S."/>
            <person name="Mitros T."/>
            <person name="Policriti A."/>
            <person name="Cipriani G."/>
            <person name="Dondini L."/>
            <person name="Ficklin S."/>
            <person name="Goodstein D.M."/>
            <person name="Xuan P."/>
            <person name="Del Fabbro C."/>
            <person name="Aramini V."/>
            <person name="Copetti D."/>
            <person name="Gonzalez S."/>
            <person name="Horner D.S."/>
            <person name="Falchi R."/>
            <person name="Lucas S."/>
            <person name="Mica E."/>
            <person name="Maldonado J."/>
            <person name="Lazzari B."/>
            <person name="Bielenberg D."/>
            <person name="Pirona R."/>
            <person name="Miculan M."/>
            <person name="Barakat A."/>
            <person name="Testolin R."/>
            <person name="Stella A."/>
            <person name="Tartarini S."/>
            <person name="Tonutti P."/>
            <person name="Arus P."/>
            <person name="Orellana A."/>
            <person name="Wells C."/>
            <person name="Main D."/>
            <person name="Vizzotto G."/>
            <person name="Silva H."/>
            <person name="Salamini F."/>
            <person name="Schmutz J."/>
            <person name="Morgante M."/>
            <person name="Rokhsar D.S."/>
        </authorList>
    </citation>
    <scope>NUCLEOTIDE SEQUENCE [LARGE SCALE GENOMIC DNA]</scope>
    <source>
        <strain evidence="2">cv. Nemared</strain>
    </source>
</reference>